<dbReference type="InterPro" id="IPR007809">
    <property type="entry name" value="FlgN-like"/>
</dbReference>
<dbReference type="RefSeq" id="WP_053403632.1">
    <property type="nucleotide sequence ID" value="NZ_LILC01000037.1"/>
</dbReference>
<keyword evidence="1" id="KW-1005">Bacterial flagellum biogenesis</keyword>
<organism evidence="2 3">
    <name type="scientific">Priestia koreensis</name>
    <dbReference type="NCBI Taxonomy" id="284581"/>
    <lineage>
        <taxon>Bacteria</taxon>
        <taxon>Bacillati</taxon>
        <taxon>Bacillota</taxon>
        <taxon>Bacilli</taxon>
        <taxon>Bacillales</taxon>
        <taxon>Bacillaceae</taxon>
        <taxon>Priestia</taxon>
    </lineage>
</organism>
<dbReference type="Gene3D" id="1.20.58.300">
    <property type="entry name" value="FlgN-like"/>
    <property type="match status" value="1"/>
</dbReference>
<dbReference type="InterPro" id="IPR036679">
    <property type="entry name" value="FlgN-like_sf"/>
</dbReference>
<dbReference type="Proteomes" id="UP000037558">
    <property type="component" value="Unassembled WGS sequence"/>
</dbReference>
<dbReference type="EMBL" id="LILC01000037">
    <property type="protein sequence ID" value="KOO37201.1"/>
    <property type="molecule type" value="Genomic_DNA"/>
</dbReference>
<proteinExistence type="predicted"/>
<comment type="caution">
    <text evidence="2">The sequence shown here is derived from an EMBL/GenBank/DDBJ whole genome shotgun (WGS) entry which is preliminary data.</text>
</comment>
<evidence type="ECO:0000313" key="3">
    <source>
        <dbReference type="Proteomes" id="UP000037558"/>
    </source>
</evidence>
<evidence type="ECO:0008006" key="4">
    <source>
        <dbReference type="Google" id="ProtNLM"/>
    </source>
</evidence>
<keyword evidence="3" id="KW-1185">Reference proteome</keyword>
<accession>A0A0M0KEC9</accession>
<dbReference type="Pfam" id="PF05130">
    <property type="entry name" value="FlgN"/>
    <property type="match status" value="1"/>
</dbReference>
<reference evidence="3" key="1">
    <citation type="submission" date="2015-08" db="EMBL/GenBank/DDBJ databases">
        <title>Fjat-14210 dsm16467.</title>
        <authorList>
            <person name="Liu B."/>
            <person name="Wang J."/>
            <person name="Zhu Y."/>
            <person name="Liu G."/>
            <person name="Chen Q."/>
            <person name="Chen Z."/>
            <person name="Lan J."/>
            <person name="Che J."/>
            <person name="Ge C."/>
            <person name="Shi H."/>
            <person name="Pan Z."/>
            <person name="Liu X."/>
        </authorList>
    </citation>
    <scope>NUCLEOTIDE SEQUENCE [LARGE SCALE GENOMIC DNA]</scope>
    <source>
        <strain evidence="3">DSM 16467</strain>
    </source>
</reference>
<dbReference type="STRING" id="284581.AMD01_22220"/>
<dbReference type="OrthoDB" id="2381500at2"/>
<dbReference type="AlphaFoldDB" id="A0A0M0KEC9"/>
<name>A0A0M0KEC9_9BACI</name>
<evidence type="ECO:0000313" key="2">
    <source>
        <dbReference type="EMBL" id="KOO37201.1"/>
    </source>
</evidence>
<dbReference type="GO" id="GO:0044780">
    <property type="term" value="P:bacterial-type flagellum assembly"/>
    <property type="evidence" value="ECO:0007669"/>
    <property type="project" value="InterPro"/>
</dbReference>
<sequence length="160" mass="18332">MVQMLSTILEKELLCHKSLLSLAERKTEIIKKNDIQSLNDIMTQEQAHIAAINQLEQTRQQMVRQALANSSNDAPVLSDVINRADEPEKSKLQSLQTQLLTVMTDLKHRNHLNQHMVYQSLQFINVSLDLVQPQQPSMNYSKKSVLQNATYNRSMFNSKA</sequence>
<protein>
    <recommendedName>
        <fullName evidence="4">Flagellar biosynthesis protein FlgN</fullName>
    </recommendedName>
</protein>
<gene>
    <name evidence="2" type="ORF">AMD01_22220</name>
</gene>
<dbReference type="SUPFAM" id="SSF140566">
    <property type="entry name" value="FlgN-like"/>
    <property type="match status" value="1"/>
</dbReference>
<dbReference type="PATRIC" id="fig|284581.3.peg.3297"/>
<evidence type="ECO:0000256" key="1">
    <source>
        <dbReference type="ARBA" id="ARBA00022795"/>
    </source>
</evidence>